<feature type="transmembrane region" description="Helical" evidence="9">
    <location>
        <begin position="312"/>
        <end position="334"/>
    </location>
</feature>
<dbReference type="eggNOG" id="COG4779">
    <property type="taxonomic scope" value="Bacteria"/>
</dbReference>
<dbReference type="EMBL" id="AKFT01000107">
    <property type="protein sequence ID" value="EJF44609.1"/>
    <property type="molecule type" value="Genomic_DNA"/>
</dbReference>
<feature type="transmembrane region" description="Helical" evidence="9">
    <location>
        <begin position="185"/>
        <end position="205"/>
    </location>
</feature>
<evidence type="ECO:0000256" key="9">
    <source>
        <dbReference type="SAM" id="Phobius"/>
    </source>
</evidence>
<dbReference type="AlphaFoldDB" id="J0NCD2"/>
<dbReference type="OrthoDB" id="4455417at2"/>
<sequence>MTMHASDAVERERADAATGPQAGRATGRTMRFALGPMRLSLSASTAIVVAVAVLLLLVTGCAVLMIGTVRLSVGDVVGALVGGGPSKAERVVWGIRLPRLLTAICVGAALGASGCVFQSVSRNALGSPDVIGFTTGAATGATAQIVLIGKGGLATSLAAVGAGLATAIAVYLLARQRGRTGGYRLVLIGIGVSGMLSAMTSILLARSDLDLASRAQVWLAGSLSARTWEHASISAAGVLVLLPVLVAFARRLSVMEMGDDQAEGLGVGTERTRLIVMVVGVVLAASAVAAAGPIAFVALAAPQIVRRLTEVAGVQVLTSALIGALLLVAADLLSMVLPSRLTMPVGLVTGVIGGVYLLWVLSAKENV</sequence>
<dbReference type="InterPro" id="IPR037294">
    <property type="entry name" value="ABC_BtuC-like"/>
</dbReference>
<comment type="caution">
    <text evidence="10">The sequence shown here is derived from an EMBL/GenBank/DDBJ whole genome shotgun (WGS) entry which is preliminary data.</text>
</comment>
<evidence type="ECO:0000256" key="4">
    <source>
        <dbReference type="ARBA" id="ARBA00022475"/>
    </source>
</evidence>
<comment type="subcellular location">
    <subcellularLocation>
        <location evidence="1">Cell membrane</location>
        <topology evidence="1">Multi-pass membrane protein</topology>
    </subcellularLocation>
</comment>
<feature type="transmembrane region" description="Helical" evidence="9">
    <location>
        <begin position="153"/>
        <end position="173"/>
    </location>
</feature>
<feature type="transmembrane region" description="Helical" evidence="9">
    <location>
        <begin position="231"/>
        <end position="253"/>
    </location>
</feature>
<dbReference type="PATRIC" id="fig|1125718.3.peg.1387"/>
<dbReference type="Pfam" id="PF01032">
    <property type="entry name" value="FecCD"/>
    <property type="match status" value="1"/>
</dbReference>
<keyword evidence="11" id="KW-1185">Reference proteome</keyword>
<evidence type="ECO:0000256" key="3">
    <source>
        <dbReference type="ARBA" id="ARBA00022448"/>
    </source>
</evidence>
<feature type="transmembrane region" description="Helical" evidence="9">
    <location>
        <begin position="39"/>
        <end position="66"/>
    </location>
</feature>
<evidence type="ECO:0000313" key="11">
    <source>
        <dbReference type="Proteomes" id="UP000002941"/>
    </source>
</evidence>
<dbReference type="Gene3D" id="1.10.3470.10">
    <property type="entry name" value="ABC transporter involved in vitamin B12 uptake, BtuC"/>
    <property type="match status" value="1"/>
</dbReference>
<dbReference type="PANTHER" id="PTHR30472">
    <property type="entry name" value="FERRIC ENTEROBACTIN TRANSPORT SYSTEM PERMEASE PROTEIN"/>
    <property type="match status" value="1"/>
</dbReference>
<evidence type="ECO:0000256" key="8">
    <source>
        <dbReference type="SAM" id="MobiDB-lite"/>
    </source>
</evidence>
<dbReference type="InterPro" id="IPR000522">
    <property type="entry name" value="ABC_transptr_permease_BtuC"/>
</dbReference>
<evidence type="ECO:0000256" key="2">
    <source>
        <dbReference type="ARBA" id="ARBA00007935"/>
    </source>
</evidence>
<dbReference type="GO" id="GO:0022857">
    <property type="term" value="F:transmembrane transporter activity"/>
    <property type="evidence" value="ECO:0007669"/>
    <property type="project" value="InterPro"/>
</dbReference>
<dbReference type="SUPFAM" id="SSF81345">
    <property type="entry name" value="ABC transporter involved in vitamin B12 uptake, BtuC"/>
    <property type="match status" value="1"/>
</dbReference>
<feature type="transmembrane region" description="Helical" evidence="9">
    <location>
        <begin position="274"/>
        <end position="300"/>
    </location>
</feature>
<dbReference type="CDD" id="cd06550">
    <property type="entry name" value="TM_ABC_iron-siderophores_like"/>
    <property type="match status" value="1"/>
</dbReference>
<name>J0NCD2_9ACTO</name>
<feature type="transmembrane region" description="Helical" evidence="9">
    <location>
        <begin position="130"/>
        <end position="147"/>
    </location>
</feature>
<keyword evidence="6 9" id="KW-1133">Transmembrane helix</keyword>
<dbReference type="PANTHER" id="PTHR30472:SF24">
    <property type="entry name" value="FERRIC ENTEROBACTIN TRANSPORT SYSTEM PERMEASE PROTEIN FEPG"/>
    <property type="match status" value="1"/>
</dbReference>
<evidence type="ECO:0000313" key="10">
    <source>
        <dbReference type="EMBL" id="EJF44609.1"/>
    </source>
</evidence>
<organism evidence="10 11">
    <name type="scientific">Actinomyces massiliensis F0489</name>
    <dbReference type="NCBI Taxonomy" id="1125718"/>
    <lineage>
        <taxon>Bacteria</taxon>
        <taxon>Bacillati</taxon>
        <taxon>Actinomycetota</taxon>
        <taxon>Actinomycetes</taxon>
        <taxon>Actinomycetales</taxon>
        <taxon>Actinomycetaceae</taxon>
        <taxon>Actinomyces</taxon>
    </lineage>
</organism>
<accession>J0NCD2</accession>
<evidence type="ECO:0000256" key="6">
    <source>
        <dbReference type="ARBA" id="ARBA00022989"/>
    </source>
</evidence>
<evidence type="ECO:0000256" key="1">
    <source>
        <dbReference type="ARBA" id="ARBA00004651"/>
    </source>
</evidence>
<dbReference type="GO" id="GO:0033214">
    <property type="term" value="P:siderophore-iron import into cell"/>
    <property type="evidence" value="ECO:0007669"/>
    <property type="project" value="TreeGrafter"/>
</dbReference>
<feature type="transmembrane region" description="Helical" evidence="9">
    <location>
        <begin position="100"/>
        <end position="118"/>
    </location>
</feature>
<evidence type="ECO:0000256" key="5">
    <source>
        <dbReference type="ARBA" id="ARBA00022692"/>
    </source>
</evidence>
<proteinExistence type="inferred from homology"/>
<reference evidence="10 11" key="1">
    <citation type="submission" date="2012-05" db="EMBL/GenBank/DDBJ databases">
        <authorList>
            <person name="Harkins D.M."/>
            <person name="Madupu R."/>
            <person name="Durkin A.S."/>
            <person name="Torralba M."/>
            <person name="Methe B."/>
            <person name="Sutton G.G."/>
            <person name="Nelson K.E."/>
        </authorList>
    </citation>
    <scope>NUCLEOTIDE SEQUENCE [LARGE SCALE GENOMIC DNA]</scope>
    <source>
        <strain evidence="10 11">F0489</strain>
    </source>
</reference>
<dbReference type="RefSeq" id="WP_008731407.1">
    <property type="nucleotide sequence ID" value="NZ_AKFT01000107.1"/>
</dbReference>
<gene>
    <name evidence="10" type="ORF">HMPREF1318_2308</name>
</gene>
<keyword evidence="3" id="KW-0813">Transport</keyword>
<keyword evidence="7 9" id="KW-0472">Membrane</keyword>
<protein>
    <submittedName>
        <fullName evidence="10">Iron chelate uptake ABC transporter, FeCT family, permease protein</fullName>
    </submittedName>
</protein>
<feature type="region of interest" description="Disordered" evidence="8">
    <location>
        <begin position="1"/>
        <end position="23"/>
    </location>
</feature>
<keyword evidence="4" id="KW-1003">Cell membrane</keyword>
<dbReference type="Proteomes" id="UP000002941">
    <property type="component" value="Unassembled WGS sequence"/>
</dbReference>
<keyword evidence="5 9" id="KW-0812">Transmembrane</keyword>
<evidence type="ECO:0000256" key="7">
    <source>
        <dbReference type="ARBA" id="ARBA00023136"/>
    </source>
</evidence>
<comment type="similarity">
    <text evidence="2">Belongs to the binding-protein-dependent transport system permease family. FecCD subfamily.</text>
</comment>
<feature type="transmembrane region" description="Helical" evidence="9">
    <location>
        <begin position="341"/>
        <end position="361"/>
    </location>
</feature>
<dbReference type="GO" id="GO:0005886">
    <property type="term" value="C:plasma membrane"/>
    <property type="evidence" value="ECO:0007669"/>
    <property type="project" value="UniProtKB-SubCell"/>
</dbReference>